<reference evidence="1" key="1">
    <citation type="submission" date="2022-01" db="EMBL/GenBank/DDBJ databases">
        <authorList>
            <person name="King R."/>
        </authorList>
    </citation>
    <scope>NUCLEOTIDE SEQUENCE</scope>
</reference>
<proteinExistence type="predicted"/>
<sequence>MINITVLLCITDTENDCSTEGVTHILDENESNDPSDQKQDISRGYLSFSENSTPSRWKKFILIRKGTGRKQEEIWAIGTKHTKGLKWNLKLLENHDENESNDPSDQKQDISRGYLSFSENSTPSRWKKFILIRKGTGRKQEEIWAIGTKHTKGLKWNLKLLENHDENESNDPSDQKQDISRGYLSFSENSTPSRWKKFILIRKGTGRKQEEIWAIGTKHTKGLKWNLKLLENHDENESNDPSDQKQDISRGYLSFSENSTPSRWKKFILIRKGTGRKQEEIWAIGTKHTKGLKWNLKLLENHVNAKTNVEQA</sequence>
<name>A0A9N9XAC6_DIABA</name>
<protein>
    <submittedName>
        <fullName evidence="1">Uncharacterized protein</fullName>
    </submittedName>
</protein>
<dbReference type="EMBL" id="OU898278">
    <property type="protein sequence ID" value="CAG9831304.1"/>
    <property type="molecule type" value="Genomic_DNA"/>
</dbReference>
<dbReference type="AlphaFoldDB" id="A0A9N9XAC6"/>
<dbReference type="Proteomes" id="UP001153709">
    <property type="component" value="Chromosome 3"/>
</dbReference>
<accession>A0A9N9XAC6</accession>
<evidence type="ECO:0000313" key="1">
    <source>
        <dbReference type="EMBL" id="CAG9831304.1"/>
    </source>
</evidence>
<evidence type="ECO:0000313" key="2">
    <source>
        <dbReference type="Proteomes" id="UP001153709"/>
    </source>
</evidence>
<keyword evidence="2" id="KW-1185">Reference proteome</keyword>
<gene>
    <name evidence="1" type="ORF">DIABBA_LOCUS4907</name>
</gene>
<organism evidence="1 2">
    <name type="scientific">Diabrotica balteata</name>
    <name type="common">Banded cucumber beetle</name>
    <dbReference type="NCBI Taxonomy" id="107213"/>
    <lineage>
        <taxon>Eukaryota</taxon>
        <taxon>Metazoa</taxon>
        <taxon>Ecdysozoa</taxon>
        <taxon>Arthropoda</taxon>
        <taxon>Hexapoda</taxon>
        <taxon>Insecta</taxon>
        <taxon>Pterygota</taxon>
        <taxon>Neoptera</taxon>
        <taxon>Endopterygota</taxon>
        <taxon>Coleoptera</taxon>
        <taxon>Polyphaga</taxon>
        <taxon>Cucujiformia</taxon>
        <taxon>Chrysomeloidea</taxon>
        <taxon>Chrysomelidae</taxon>
        <taxon>Galerucinae</taxon>
        <taxon>Diabroticina</taxon>
        <taxon>Diabroticites</taxon>
        <taxon>Diabrotica</taxon>
    </lineage>
</organism>